<evidence type="ECO:0000256" key="2">
    <source>
        <dbReference type="ARBA" id="ARBA00022448"/>
    </source>
</evidence>
<evidence type="ECO:0000256" key="1">
    <source>
        <dbReference type="ARBA" id="ARBA00008520"/>
    </source>
</evidence>
<evidence type="ECO:0000313" key="6">
    <source>
        <dbReference type="Proteomes" id="UP000196320"/>
    </source>
</evidence>
<dbReference type="Gene3D" id="3.40.190.10">
    <property type="entry name" value="Periplasmic binding protein-like II"/>
    <property type="match status" value="1"/>
</dbReference>
<dbReference type="RefSeq" id="WP_087132646.1">
    <property type="nucleotide sequence ID" value="NZ_FUKO01000033.1"/>
</dbReference>
<dbReference type="EMBL" id="FUKO01000033">
    <property type="protein sequence ID" value="SJN43785.1"/>
    <property type="molecule type" value="Genomic_DNA"/>
</dbReference>
<dbReference type="OrthoDB" id="9770625at2"/>
<dbReference type="Pfam" id="PF01547">
    <property type="entry name" value="SBP_bac_1"/>
    <property type="match status" value="1"/>
</dbReference>
<organism evidence="5 6">
    <name type="scientific">Microbacterium esteraromaticum</name>
    <dbReference type="NCBI Taxonomy" id="57043"/>
    <lineage>
        <taxon>Bacteria</taxon>
        <taxon>Bacillati</taxon>
        <taxon>Actinomycetota</taxon>
        <taxon>Actinomycetes</taxon>
        <taxon>Micrococcales</taxon>
        <taxon>Microbacteriaceae</taxon>
        <taxon>Microbacterium</taxon>
    </lineage>
</organism>
<proteinExistence type="inferred from homology"/>
<feature type="signal peptide" evidence="4">
    <location>
        <begin position="1"/>
        <end position="21"/>
    </location>
</feature>
<reference evidence="5 6" key="1">
    <citation type="submission" date="2017-02" db="EMBL/GenBank/DDBJ databases">
        <authorList>
            <person name="Peterson S.W."/>
        </authorList>
    </citation>
    <scope>NUCLEOTIDE SEQUENCE [LARGE SCALE GENOMIC DNA]</scope>
    <source>
        <strain evidence="5 6">B Mb 05.01</strain>
    </source>
</reference>
<keyword evidence="3 4" id="KW-0732">Signal</keyword>
<dbReference type="Proteomes" id="UP000196320">
    <property type="component" value="Unassembled WGS sequence"/>
</dbReference>
<evidence type="ECO:0000313" key="5">
    <source>
        <dbReference type="EMBL" id="SJN43785.1"/>
    </source>
</evidence>
<feature type="chain" id="PRO_5039301401" evidence="4">
    <location>
        <begin position="22"/>
        <end position="431"/>
    </location>
</feature>
<sequence>MKRHLTTRTVMSGALIAVVSAGLLVGCAADEPGESGGEAAAGSIRILAVEGPETDALEAEAATFSSESGIDVKIDKVARDIWGQRKVAELTQDAGTYDVVFLGGGDDAVWMLKHAHVQDLTPYIGEDALADVVNHELFTTEDGAFVGAPQYYNFPVTLYRADLFEDPKEQAAFKAEYGRELAAPTTFDEFIEIATFFNRPDEGLYGTCLGGVDWSVFLDDTYFTYGQGANFGDLETGELTLDTPEQVASLNYIKQLTALSAPGWESLSFFDCDNQMKAGSVALYQNWLYAWNAVGGDMGDKLGIAPPAGEQTHLGAMLATIPEAAPNPDGAGEFIKWMLSDDFQLAQTEQTGNLPVLQTQQDSDEFAAALPELELLKSVAGRLTYLHSTWSGELGSGVSEAIAKVNAGEMTAEEAASWLQNEKFAGRKAIE</sequence>
<dbReference type="PANTHER" id="PTHR43649:SF34">
    <property type="entry name" value="ABC TRANSPORTER PERIPLASMIC-BINDING PROTEIN YCJN-RELATED"/>
    <property type="match status" value="1"/>
</dbReference>
<dbReference type="AlphaFoldDB" id="A0A1R4KHT2"/>
<dbReference type="InterPro" id="IPR006059">
    <property type="entry name" value="SBP"/>
</dbReference>
<dbReference type="SUPFAM" id="SSF53850">
    <property type="entry name" value="Periplasmic binding protein-like II"/>
    <property type="match status" value="1"/>
</dbReference>
<dbReference type="PANTHER" id="PTHR43649">
    <property type="entry name" value="ARABINOSE-BINDING PROTEIN-RELATED"/>
    <property type="match status" value="1"/>
</dbReference>
<protein>
    <submittedName>
        <fullName evidence="5">Maltose/maltodextrin ABC transporter, substrate binding periplasmic protein MalE</fullName>
    </submittedName>
</protein>
<evidence type="ECO:0000256" key="4">
    <source>
        <dbReference type="SAM" id="SignalP"/>
    </source>
</evidence>
<gene>
    <name evidence="5" type="ORF">FM104_12930</name>
</gene>
<name>A0A1R4KHT2_9MICO</name>
<comment type="similarity">
    <text evidence="1">Belongs to the bacterial solute-binding protein 1 family.</text>
</comment>
<dbReference type="InterPro" id="IPR050490">
    <property type="entry name" value="Bact_solute-bd_prot1"/>
</dbReference>
<evidence type="ECO:0000256" key="3">
    <source>
        <dbReference type="ARBA" id="ARBA00022729"/>
    </source>
</evidence>
<dbReference type="PROSITE" id="PS51257">
    <property type="entry name" value="PROKAR_LIPOPROTEIN"/>
    <property type="match status" value="1"/>
</dbReference>
<accession>A0A1R4KHT2</accession>
<keyword evidence="6" id="KW-1185">Reference proteome</keyword>
<keyword evidence="2" id="KW-0813">Transport</keyword>